<proteinExistence type="inferred from homology"/>
<dbReference type="Proteomes" id="UP000823615">
    <property type="component" value="Unassembled WGS sequence"/>
</dbReference>
<evidence type="ECO:0000259" key="13">
    <source>
        <dbReference type="PROSITE" id="PS51192"/>
    </source>
</evidence>
<comment type="catalytic activity">
    <reaction evidence="8">
        <text>ATP + H2O = ADP + phosphate + H(+)</text>
        <dbReference type="Rhea" id="RHEA:13065"/>
        <dbReference type="ChEBI" id="CHEBI:15377"/>
        <dbReference type="ChEBI" id="CHEBI:15378"/>
        <dbReference type="ChEBI" id="CHEBI:30616"/>
        <dbReference type="ChEBI" id="CHEBI:43474"/>
        <dbReference type="ChEBI" id="CHEBI:456216"/>
        <dbReference type="EC" id="3.6.4.13"/>
    </reaction>
</comment>
<dbReference type="GO" id="GO:0003724">
    <property type="term" value="F:RNA helicase activity"/>
    <property type="evidence" value="ECO:0007669"/>
    <property type="project" value="UniProtKB-EC"/>
</dbReference>
<evidence type="ECO:0000256" key="12">
    <source>
        <dbReference type="SAM" id="MobiDB-lite"/>
    </source>
</evidence>
<dbReference type="GO" id="GO:0003723">
    <property type="term" value="F:RNA binding"/>
    <property type="evidence" value="ECO:0007669"/>
    <property type="project" value="TreeGrafter"/>
</dbReference>
<evidence type="ECO:0000256" key="10">
    <source>
        <dbReference type="PROSITE-ProRule" id="PRU00552"/>
    </source>
</evidence>
<feature type="domain" description="Helicase ATP-binding" evidence="13">
    <location>
        <begin position="36"/>
        <end position="206"/>
    </location>
</feature>
<dbReference type="SMART" id="SM00490">
    <property type="entry name" value="HELICc"/>
    <property type="match status" value="1"/>
</dbReference>
<feature type="region of interest" description="Disordered" evidence="12">
    <location>
        <begin position="549"/>
        <end position="611"/>
    </location>
</feature>
<dbReference type="GO" id="GO:0005524">
    <property type="term" value="F:ATP binding"/>
    <property type="evidence" value="ECO:0007669"/>
    <property type="project" value="UniProtKB-KW"/>
</dbReference>
<dbReference type="InterPro" id="IPR012677">
    <property type="entry name" value="Nucleotide-bd_a/b_plait_sf"/>
</dbReference>
<evidence type="ECO:0000256" key="4">
    <source>
        <dbReference type="ARBA" id="ARBA00022801"/>
    </source>
</evidence>
<evidence type="ECO:0000256" key="7">
    <source>
        <dbReference type="ARBA" id="ARBA00038437"/>
    </source>
</evidence>
<evidence type="ECO:0000259" key="14">
    <source>
        <dbReference type="PROSITE" id="PS51194"/>
    </source>
</evidence>
<dbReference type="Gene3D" id="3.40.50.300">
    <property type="entry name" value="P-loop containing nucleotide triphosphate hydrolases"/>
    <property type="match status" value="2"/>
</dbReference>
<sequence>MALDEFRELGLGEESIKALAEKGFEEPTEIQKRAIPLLLQKGTEIVGQAQTGTGKTAAFALPILETVKPNSNSVEALILVPTRELASQVSEEISSLRGKRKIEIAAIYGGASMAQQLKRLKKGITIVVGTPGRILDHIRRGSLDLSNLEFLVLDEADEMLDMGFIDDIEAVLRAVPDNRRMLLFSATMPPQIMKLAESFMEHPEIIRTQKRDTAALSTDQIYYEVREGDKLEALTRIIDREPDFYGVVFCRTKLQCDEIGQKLHDRGYDAASLHGDLSQREREQILRRMKEHQLSILVATDVAARGLDIQDLTHVINYSIPQDPEVYIHRVGRTGRAGKNGTAITFITPSESRKFAYIRKAARSEIRKEEIPGAEEVIARKKERIKNEILDALAIEPKEEYLEIARSVLSGRDSEEAFASLLSSIYKNELDASRYHEITSITSYREREKSRREKRDEARNRGRYDKVKAPSLDDKGTTRLFIARGRKDGLTKSMLINIIMDQAGVKDEDIMDVEINDTSSFISAPFSVAETILKAYSERTMKGKPIVMKAKPESGSRETRKKAAGRREAFMGKGKRRKKWEDDYQPYGRDTTDGNDGRYTFPDRKRKKKRK</sequence>
<feature type="short sequence motif" description="Q motif" evidence="10">
    <location>
        <begin position="4"/>
        <end position="32"/>
    </location>
</feature>
<dbReference type="CDD" id="cd18787">
    <property type="entry name" value="SF2_C_DEAD"/>
    <property type="match status" value="1"/>
</dbReference>
<feature type="domain" description="Helicase C-terminal" evidence="14">
    <location>
        <begin position="217"/>
        <end position="379"/>
    </location>
</feature>
<dbReference type="PROSITE" id="PS51195">
    <property type="entry name" value="Q_MOTIF"/>
    <property type="match status" value="1"/>
</dbReference>
<protein>
    <recommendedName>
        <fullName evidence="9">DEAD-box ATP-dependent RNA helicase RhpA</fullName>
        <ecNumber evidence="1">3.6.4.13</ecNumber>
    </recommendedName>
</protein>
<name>A0A9D9DYM0_9SPIO</name>
<evidence type="ECO:0000256" key="1">
    <source>
        <dbReference type="ARBA" id="ARBA00012552"/>
    </source>
</evidence>
<dbReference type="PROSITE" id="PS00039">
    <property type="entry name" value="DEAD_ATP_HELICASE"/>
    <property type="match status" value="1"/>
</dbReference>
<organism evidence="16 17">
    <name type="scientific">Candidatus Ornithospirochaeta stercoripullorum</name>
    <dbReference type="NCBI Taxonomy" id="2840899"/>
    <lineage>
        <taxon>Bacteria</taxon>
        <taxon>Pseudomonadati</taxon>
        <taxon>Spirochaetota</taxon>
        <taxon>Spirochaetia</taxon>
        <taxon>Spirochaetales</taxon>
        <taxon>Spirochaetaceae</taxon>
        <taxon>Spirochaetaceae incertae sedis</taxon>
        <taxon>Candidatus Ornithospirochaeta</taxon>
    </lineage>
</organism>
<dbReference type="GO" id="GO:0016787">
    <property type="term" value="F:hydrolase activity"/>
    <property type="evidence" value="ECO:0007669"/>
    <property type="project" value="UniProtKB-KW"/>
</dbReference>
<dbReference type="CDD" id="cd12252">
    <property type="entry name" value="RRM_DbpA"/>
    <property type="match status" value="1"/>
</dbReference>
<evidence type="ECO:0000256" key="5">
    <source>
        <dbReference type="ARBA" id="ARBA00022806"/>
    </source>
</evidence>
<evidence type="ECO:0000256" key="8">
    <source>
        <dbReference type="ARBA" id="ARBA00047984"/>
    </source>
</evidence>
<dbReference type="InterPro" id="IPR014001">
    <property type="entry name" value="Helicase_ATP-bd"/>
</dbReference>
<evidence type="ECO:0000256" key="3">
    <source>
        <dbReference type="ARBA" id="ARBA00022741"/>
    </source>
</evidence>
<dbReference type="PANTHER" id="PTHR47963:SF8">
    <property type="entry name" value="ATP-DEPENDENT RNA HELICASE DEAD"/>
    <property type="match status" value="1"/>
</dbReference>
<comment type="similarity">
    <text evidence="7 11">Belongs to the DEAD box helicase family.</text>
</comment>
<dbReference type="InterPro" id="IPR005580">
    <property type="entry name" value="DbpA/CsdA_RNA-bd_dom"/>
</dbReference>
<evidence type="ECO:0000256" key="9">
    <source>
        <dbReference type="ARBA" id="ARBA00074363"/>
    </source>
</evidence>
<accession>A0A9D9DYM0</accession>
<dbReference type="InterPro" id="IPR000629">
    <property type="entry name" value="RNA-helicase_DEAD-box_CS"/>
</dbReference>
<dbReference type="PROSITE" id="PS51192">
    <property type="entry name" value="HELICASE_ATP_BIND_1"/>
    <property type="match status" value="1"/>
</dbReference>
<dbReference type="GO" id="GO:0042255">
    <property type="term" value="P:ribosome assembly"/>
    <property type="evidence" value="ECO:0007669"/>
    <property type="project" value="UniProtKB-ARBA"/>
</dbReference>
<keyword evidence="2" id="KW-0963">Cytoplasm</keyword>
<dbReference type="SUPFAM" id="SSF52540">
    <property type="entry name" value="P-loop containing nucleoside triphosphate hydrolases"/>
    <property type="match status" value="1"/>
</dbReference>
<dbReference type="InterPro" id="IPR011545">
    <property type="entry name" value="DEAD/DEAH_box_helicase_dom"/>
</dbReference>
<reference evidence="16" key="2">
    <citation type="journal article" date="2021" name="PeerJ">
        <title>Extensive microbial diversity within the chicken gut microbiome revealed by metagenomics and culture.</title>
        <authorList>
            <person name="Gilroy R."/>
            <person name="Ravi A."/>
            <person name="Getino M."/>
            <person name="Pursley I."/>
            <person name="Horton D.L."/>
            <person name="Alikhan N.F."/>
            <person name="Baker D."/>
            <person name="Gharbi K."/>
            <person name="Hall N."/>
            <person name="Watson M."/>
            <person name="Adriaenssens E.M."/>
            <person name="Foster-Nyarko E."/>
            <person name="Jarju S."/>
            <person name="Secka A."/>
            <person name="Antonio M."/>
            <person name="Oren A."/>
            <person name="Chaudhuri R.R."/>
            <person name="La Ragione R."/>
            <person name="Hildebrand F."/>
            <person name="Pallen M.J."/>
        </authorList>
    </citation>
    <scope>NUCLEOTIDE SEQUENCE</scope>
    <source>
        <strain evidence="16">7293</strain>
    </source>
</reference>
<dbReference type="InterPro" id="IPR014014">
    <property type="entry name" value="RNA_helicase_DEAD_Q_motif"/>
</dbReference>
<dbReference type="PANTHER" id="PTHR47963">
    <property type="entry name" value="DEAD-BOX ATP-DEPENDENT RNA HELICASE 47, MITOCHONDRIAL"/>
    <property type="match status" value="1"/>
</dbReference>
<comment type="caution">
    <text evidence="16">The sequence shown here is derived from an EMBL/GenBank/DDBJ whole genome shotgun (WGS) entry which is preliminary data.</text>
</comment>
<reference evidence="16" key="1">
    <citation type="submission" date="2020-10" db="EMBL/GenBank/DDBJ databases">
        <authorList>
            <person name="Gilroy R."/>
        </authorList>
    </citation>
    <scope>NUCLEOTIDE SEQUENCE</scope>
    <source>
        <strain evidence="16">7293</strain>
    </source>
</reference>
<dbReference type="InterPro" id="IPR001650">
    <property type="entry name" value="Helicase_C-like"/>
</dbReference>
<dbReference type="SMART" id="SM00487">
    <property type="entry name" value="DEXDc"/>
    <property type="match status" value="1"/>
</dbReference>
<dbReference type="EC" id="3.6.4.13" evidence="1"/>
<dbReference type="CDD" id="cd00268">
    <property type="entry name" value="DEADc"/>
    <property type="match status" value="1"/>
</dbReference>
<evidence type="ECO:0000313" key="17">
    <source>
        <dbReference type="Proteomes" id="UP000823615"/>
    </source>
</evidence>
<evidence type="ECO:0000256" key="6">
    <source>
        <dbReference type="ARBA" id="ARBA00022840"/>
    </source>
</evidence>
<gene>
    <name evidence="16" type="ORF">IAA97_02870</name>
</gene>
<dbReference type="GO" id="GO:0009266">
    <property type="term" value="P:response to temperature stimulus"/>
    <property type="evidence" value="ECO:0007669"/>
    <property type="project" value="UniProtKB-ARBA"/>
</dbReference>
<feature type="domain" description="DEAD-box RNA helicase Q" evidence="15">
    <location>
        <begin position="4"/>
        <end position="32"/>
    </location>
</feature>
<dbReference type="AlphaFoldDB" id="A0A9D9DYM0"/>
<feature type="region of interest" description="Disordered" evidence="12">
    <location>
        <begin position="444"/>
        <end position="469"/>
    </location>
</feature>
<dbReference type="InterPro" id="IPR050547">
    <property type="entry name" value="DEAD_box_RNA_helicases"/>
</dbReference>
<evidence type="ECO:0000256" key="2">
    <source>
        <dbReference type="ARBA" id="ARBA00022490"/>
    </source>
</evidence>
<keyword evidence="6 11" id="KW-0067">ATP-binding</keyword>
<keyword evidence="3 11" id="KW-0547">Nucleotide-binding</keyword>
<keyword evidence="4 11" id="KW-0378">Hydrolase</keyword>
<evidence type="ECO:0000259" key="15">
    <source>
        <dbReference type="PROSITE" id="PS51195"/>
    </source>
</evidence>
<evidence type="ECO:0000256" key="11">
    <source>
        <dbReference type="RuleBase" id="RU000492"/>
    </source>
</evidence>
<dbReference type="EMBL" id="JADIMT010000038">
    <property type="protein sequence ID" value="MBO8435903.1"/>
    <property type="molecule type" value="Genomic_DNA"/>
</dbReference>
<dbReference type="Pfam" id="PF00270">
    <property type="entry name" value="DEAD"/>
    <property type="match status" value="1"/>
</dbReference>
<evidence type="ECO:0000313" key="16">
    <source>
        <dbReference type="EMBL" id="MBO8435903.1"/>
    </source>
</evidence>
<dbReference type="FunFam" id="3.40.50.300:FF:000108">
    <property type="entry name" value="ATP-dependent RNA helicase RhlE"/>
    <property type="match status" value="1"/>
</dbReference>
<dbReference type="PROSITE" id="PS51194">
    <property type="entry name" value="HELICASE_CTER"/>
    <property type="match status" value="1"/>
</dbReference>
<dbReference type="Pfam" id="PF03880">
    <property type="entry name" value="DbpA"/>
    <property type="match status" value="1"/>
</dbReference>
<dbReference type="Gene3D" id="3.30.70.330">
    <property type="match status" value="1"/>
</dbReference>
<dbReference type="InterPro" id="IPR044742">
    <property type="entry name" value="DEAD/DEAH_RhlB"/>
</dbReference>
<keyword evidence="5 11" id="KW-0347">Helicase</keyword>
<dbReference type="Pfam" id="PF00271">
    <property type="entry name" value="Helicase_C"/>
    <property type="match status" value="1"/>
</dbReference>
<dbReference type="InterPro" id="IPR027417">
    <property type="entry name" value="P-loop_NTPase"/>
</dbReference>